<dbReference type="Proteomes" id="UP000008743">
    <property type="component" value="Unassembled WGS sequence"/>
</dbReference>
<keyword evidence="2" id="KW-1185">Reference proteome</keyword>
<evidence type="ECO:0000313" key="1">
    <source>
        <dbReference type="EMBL" id="KJE95262.1"/>
    </source>
</evidence>
<accession>A0A0D2VV15</accession>
<protein>
    <submittedName>
        <fullName evidence="1">Uncharacterized protein</fullName>
    </submittedName>
</protein>
<sequence length="103" mass="11599">MQHVCLLDEQVLGREHRGDKAKVIWPVRQIHQRGRRLHSLIGTIEARSLRNTTGCIIIMIGCLLAGSAHWTQANIFRHIPLFSRAEIKLHVALALCASPPHLT</sequence>
<name>A0A0D2VV15_CAPO3</name>
<dbReference type="EMBL" id="KE346368">
    <property type="protein sequence ID" value="KJE95262.1"/>
    <property type="molecule type" value="Genomic_DNA"/>
</dbReference>
<dbReference type="InParanoid" id="A0A0D2VV15"/>
<evidence type="ECO:0000313" key="2">
    <source>
        <dbReference type="Proteomes" id="UP000008743"/>
    </source>
</evidence>
<reference evidence="2" key="1">
    <citation type="submission" date="2011-02" db="EMBL/GenBank/DDBJ databases">
        <title>The Genome Sequence of Capsaspora owczarzaki ATCC 30864.</title>
        <authorList>
            <person name="Russ C."/>
            <person name="Cuomo C."/>
            <person name="Burger G."/>
            <person name="Gray M.W."/>
            <person name="Holland P.W.H."/>
            <person name="King N."/>
            <person name="Lang F.B.F."/>
            <person name="Roger A.J."/>
            <person name="Ruiz-Trillo I."/>
            <person name="Young S.K."/>
            <person name="Zeng Q."/>
            <person name="Gargeya S."/>
            <person name="Alvarado L."/>
            <person name="Berlin A."/>
            <person name="Chapman S.B."/>
            <person name="Chen Z."/>
            <person name="Freedman E."/>
            <person name="Gellesch M."/>
            <person name="Goldberg J."/>
            <person name="Griggs A."/>
            <person name="Gujja S."/>
            <person name="Heilman E."/>
            <person name="Heiman D."/>
            <person name="Howarth C."/>
            <person name="Mehta T."/>
            <person name="Neiman D."/>
            <person name="Pearson M."/>
            <person name="Roberts A."/>
            <person name="Saif S."/>
            <person name="Shea T."/>
            <person name="Shenoy N."/>
            <person name="Sisk P."/>
            <person name="Stolte C."/>
            <person name="Sykes S."/>
            <person name="White J."/>
            <person name="Yandava C."/>
            <person name="Haas B."/>
            <person name="Nusbaum C."/>
            <person name="Birren B."/>
        </authorList>
    </citation>
    <scope>NUCLEOTIDE SEQUENCE</scope>
    <source>
        <strain evidence="2">ATCC 30864</strain>
    </source>
</reference>
<gene>
    <name evidence="1" type="ORF">CAOG_009901</name>
</gene>
<proteinExistence type="predicted"/>
<dbReference type="AlphaFoldDB" id="A0A0D2VV15"/>
<organism evidence="1 2">
    <name type="scientific">Capsaspora owczarzaki (strain ATCC 30864)</name>
    <dbReference type="NCBI Taxonomy" id="595528"/>
    <lineage>
        <taxon>Eukaryota</taxon>
        <taxon>Filasterea</taxon>
        <taxon>Capsaspora</taxon>
    </lineage>
</organism>